<protein>
    <submittedName>
        <fullName evidence="1">Uncharacterized protein</fullName>
    </submittedName>
</protein>
<dbReference type="AlphaFoldDB" id="A0A4P9WRM5"/>
<accession>A0A4P9WRM5</accession>
<gene>
    <name evidence="1" type="ORF">BDK51DRAFT_27863</name>
</gene>
<evidence type="ECO:0000313" key="1">
    <source>
        <dbReference type="EMBL" id="RKO93940.1"/>
    </source>
</evidence>
<proteinExistence type="predicted"/>
<organism evidence="1 2">
    <name type="scientific">Blyttiomyces helicus</name>
    <dbReference type="NCBI Taxonomy" id="388810"/>
    <lineage>
        <taxon>Eukaryota</taxon>
        <taxon>Fungi</taxon>
        <taxon>Fungi incertae sedis</taxon>
        <taxon>Chytridiomycota</taxon>
        <taxon>Chytridiomycota incertae sedis</taxon>
        <taxon>Chytridiomycetes</taxon>
        <taxon>Chytridiomycetes incertae sedis</taxon>
        <taxon>Blyttiomyces</taxon>
    </lineage>
</organism>
<keyword evidence="2" id="KW-1185">Reference proteome</keyword>
<dbReference type="Proteomes" id="UP000269721">
    <property type="component" value="Unassembled WGS sequence"/>
</dbReference>
<dbReference type="EMBL" id="KZ994063">
    <property type="protein sequence ID" value="RKO93940.1"/>
    <property type="molecule type" value="Genomic_DNA"/>
</dbReference>
<name>A0A4P9WRM5_9FUNG</name>
<evidence type="ECO:0000313" key="2">
    <source>
        <dbReference type="Proteomes" id="UP000269721"/>
    </source>
</evidence>
<sequence>MAIWSAQSAEKLTSGKVTWGEVEGLCGKRKLSLQSAVPSVLLLVSCKLCFRIKHQLFLQPGFIYFDKNGIPLSAAASMENLVDPESAGEGVARHYVVGMMKINAFGATACSFKTDDITSFRQLTQPGAACPPLGFKFPQEHDWRHLLYIPISKGSIPAPPVTNPIFDSLKTFPSYFIKHSFLTANAYPLAPPLSCVPVAGDRGSLGAGGLALYMERDDDFDFDDDLDMVGLPVYESSTHREATPAPQDQSAPYGYFWGKPEDPFANDPEVEEVEDFYGHYIENLEGRIDSSPVLGHPLIRDCDYETEDKEEGV</sequence>
<reference evidence="2" key="1">
    <citation type="journal article" date="2018" name="Nat. Microbiol.">
        <title>Leveraging single-cell genomics to expand the fungal tree of life.</title>
        <authorList>
            <person name="Ahrendt S.R."/>
            <person name="Quandt C.A."/>
            <person name="Ciobanu D."/>
            <person name="Clum A."/>
            <person name="Salamov A."/>
            <person name="Andreopoulos B."/>
            <person name="Cheng J.F."/>
            <person name="Woyke T."/>
            <person name="Pelin A."/>
            <person name="Henrissat B."/>
            <person name="Reynolds N.K."/>
            <person name="Benny G.L."/>
            <person name="Smith M.E."/>
            <person name="James T.Y."/>
            <person name="Grigoriev I.V."/>
        </authorList>
    </citation>
    <scope>NUCLEOTIDE SEQUENCE [LARGE SCALE GENOMIC DNA]</scope>
</reference>